<dbReference type="Proteomes" id="UP000095463">
    <property type="component" value="Unassembled WGS sequence"/>
</dbReference>
<evidence type="ECO:0000259" key="1">
    <source>
        <dbReference type="Pfam" id="PF13579"/>
    </source>
</evidence>
<organism evidence="2 3">
    <name type="scientific">Devosia insulae DS-56</name>
    <dbReference type="NCBI Taxonomy" id="1116389"/>
    <lineage>
        <taxon>Bacteria</taxon>
        <taxon>Pseudomonadati</taxon>
        <taxon>Pseudomonadota</taxon>
        <taxon>Alphaproteobacteria</taxon>
        <taxon>Hyphomicrobiales</taxon>
        <taxon>Devosiaceae</taxon>
        <taxon>Devosia</taxon>
    </lineage>
</organism>
<dbReference type="PANTHER" id="PTHR45947">
    <property type="entry name" value="SULFOQUINOVOSYL TRANSFERASE SQD2"/>
    <property type="match status" value="1"/>
</dbReference>
<dbReference type="EMBL" id="LAJE02000363">
    <property type="protein sequence ID" value="OEO28651.1"/>
    <property type="molecule type" value="Genomic_DNA"/>
</dbReference>
<dbReference type="AlphaFoldDB" id="A0A1E5XJ94"/>
<dbReference type="SUPFAM" id="SSF53756">
    <property type="entry name" value="UDP-Glycosyltransferase/glycogen phosphorylase"/>
    <property type="match status" value="1"/>
</dbReference>
<comment type="caution">
    <text evidence="2">The sequence shown here is derived from an EMBL/GenBank/DDBJ whole genome shotgun (WGS) entry which is preliminary data.</text>
</comment>
<reference evidence="2 3" key="1">
    <citation type="journal article" date="2015" name="Genome Announc.">
        <title>Genome Assemblies of Three Soil-Associated Devosia species: D. insulae, D. limi, and D. soli.</title>
        <authorList>
            <person name="Hassan Y.I."/>
            <person name="Lepp D."/>
            <person name="Zhou T."/>
        </authorList>
    </citation>
    <scope>NUCLEOTIDE SEQUENCE [LARGE SCALE GENOMIC DNA]</scope>
    <source>
        <strain evidence="2 3">DS-56</strain>
    </source>
</reference>
<evidence type="ECO:0000313" key="2">
    <source>
        <dbReference type="EMBL" id="OEO28651.1"/>
    </source>
</evidence>
<accession>A0A1E5XJ94</accession>
<sequence>MRILIVSQFYPPDITAAAFRIGETAEILRSLGHDVRVITTEPHKSDAKVDEDSDRSRGVLRVRVSSTEGGGAWRYVAHYLSFMRRSAWIGFSRLFGRWRPQVVWATSPPLFAGLTGWFLARINRCPLVFDVRDIWPESAVAAGQLSSTGLGFRVGKLLEKWLYDRADHITCVSSRMAAYIGSRTSTGTSVIYNGVSANHARTAPAAVDRKRILYAGNLGRAQALDATVRGFARIANETTANGWTLEFLGNGALRSELQAVAAKSGVEDRVAFHAAVTKDKAMDELARSAVLLISLKSDAVFDLTIPSKVFDYLAVGRPILFGINGEGRDILQSTGANVGFTPDDEDTLAVAIRHMMMGYDQFDARAERNPAAVTDAYSREANTTQLAAIFEGSLRP</sequence>
<proteinExistence type="predicted"/>
<dbReference type="GO" id="GO:0016758">
    <property type="term" value="F:hexosyltransferase activity"/>
    <property type="evidence" value="ECO:0007669"/>
    <property type="project" value="TreeGrafter"/>
</dbReference>
<dbReference type="CDD" id="cd03794">
    <property type="entry name" value="GT4_WbuB-like"/>
    <property type="match status" value="1"/>
</dbReference>
<name>A0A1E5XJ94_9HYPH</name>
<dbReference type="RefSeq" id="WP_069912133.1">
    <property type="nucleotide sequence ID" value="NZ_LAJE02000363.1"/>
</dbReference>
<dbReference type="Gene3D" id="3.40.50.2000">
    <property type="entry name" value="Glycogen Phosphorylase B"/>
    <property type="match status" value="2"/>
</dbReference>
<keyword evidence="3" id="KW-1185">Reference proteome</keyword>
<protein>
    <recommendedName>
        <fullName evidence="1">Glycosyltransferase subfamily 4-like N-terminal domain-containing protein</fullName>
    </recommendedName>
</protein>
<dbReference type="PANTHER" id="PTHR45947:SF3">
    <property type="entry name" value="SULFOQUINOVOSYL TRANSFERASE SQD2"/>
    <property type="match status" value="1"/>
</dbReference>
<evidence type="ECO:0000313" key="3">
    <source>
        <dbReference type="Proteomes" id="UP000095463"/>
    </source>
</evidence>
<dbReference type="Pfam" id="PF13692">
    <property type="entry name" value="Glyco_trans_1_4"/>
    <property type="match status" value="1"/>
</dbReference>
<feature type="domain" description="Glycosyltransferase subfamily 4-like N-terminal" evidence="1">
    <location>
        <begin position="18"/>
        <end position="182"/>
    </location>
</feature>
<dbReference type="InterPro" id="IPR050194">
    <property type="entry name" value="Glycosyltransferase_grp1"/>
</dbReference>
<dbReference type="InterPro" id="IPR028098">
    <property type="entry name" value="Glyco_trans_4-like_N"/>
</dbReference>
<dbReference type="Pfam" id="PF13579">
    <property type="entry name" value="Glyco_trans_4_4"/>
    <property type="match status" value="1"/>
</dbReference>
<gene>
    <name evidence="2" type="ORF">VW23_004230</name>
</gene>